<proteinExistence type="predicted"/>
<evidence type="ECO:0000256" key="1">
    <source>
        <dbReference type="SAM" id="Coils"/>
    </source>
</evidence>
<organism evidence="3 4">
    <name type="scientific">Durusdinium trenchii</name>
    <dbReference type="NCBI Taxonomy" id="1381693"/>
    <lineage>
        <taxon>Eukaryota</taxon>
        <taxon>Sar</taxon>
        <taxon>Alveolata</taxon>
        <taxon>Dinophyceae</taxon>
        <taxon>Suessiales</taxon>
        <taxon>Symbiodiniaceae</taxon>
        <taxon>Durusdinium</taxon>
    </lineage>
</organism>
<comment type="caution">
    <text evidence="3">The sequence shown here is derived from an EMBL/GenBank/DDBJ whole genome shotgun (WGS) entry which is preliminary data.</text>
</comment>
<evidence type="ECO:0000256" key="2">
    <source>
        <dbReference type="SAM" id="MobiDB-lite"/>
    </source>
</evidence>
<feature type="region of interest" description="Disordered" evidence="2">
    <location>
        <begin position="402"/>
        <end position="421"/>
    </location>
</feature>
<evidence type="ECO:0000313" key="3">
    <source>
        <dbReference type="EMBL" id="CAK9038135.1"/>
    </source>
</evidence>
<feature type="coiled-coil region" evidence="1">
    <location>
        <begin position="1"/>
        <end position="54"/>
    </location>
</feature>
<keyword evidence="4" id="KW-1185">Reference proteome</keyword>
<keyword evidence="1" id="KW-0175">Coiled coil</keyword>
<dbReference type="EMBL" id="CAXAMN010012414">
    <property type="protein sequence ID" value="CAK9038135.1"/>
    <property type="molecule type" value="Genomic_DNA"/>
</dbReference>
<sequence>MDAYHQELEEETEVARKLQALCADMEANLDLQPAEELRFALVKEEALLATAEERLSTVLAKPNPAKASRRETFLRGAEEITQESVRQAQVLASRAERHLEDAFCRACATAASTKALSSVRVRSRNAWDSEVARLIETLQEVEDISAQLLEHQRDAKEVAVLRHSVWSSAELQIQFSQVATWRWPGMAAAAGAQTQHYMVAPGIILDEKATLALQAASPEIAQQVIAELQTKGPEVRNPSAYVQRALSNARGKVGGFSSGGGGSIQAGEDVTARLDEDARRALQDLSPEASQRILQQLGEAGDKVNNPSAYVMKAVRNHQTEPGLGGGGGLDSGRMNGAVTEVELEEEIRSFSTALDDKARTALKELPASSAVHILRNLRRQAGQVTNASAWVCKAVGNMKRGPPTTSASALALESAKRMRL</sequence>
<gene>
    <name evidence="3" type="ORF">CCMP2556_LOCUS20924</name>
</gene>
<protein>
    <submittedName>
        <fullName evidence="3">Uncharacterized protein</fullName>
    </submittedName>
</protein>
<name>A0ABP0LIQ0_9DINO</name>
<dbReference type="Proteomes" id="UP001642484">
    <property type="component" value="Unassembled WGS sequence"/>
</dbReference>
<accession>A0ABP0LIQ0</accession>
<evidence type="ECO:0000313" key="4">
    <source>
        <dbReference type="Proteomes" id="UP001642484"/>
    </source>
</evidence>
<reference evidence="3 4" key="1">
    <citation type="submission" date="2024-02" db="EMBL/GenBank/DDBJ databases">
        <authorList>
            <person name="Chen Y."/>
            <person name="Shah S."/>
            <person name="Dougan E. K."/>
            <person name="Thang M."/>
            <person name="Chan C."/>
        </authorList>
    </citation>
    <scope>NUCLEOTIDE SEQUENCE [LARGE SCALE GENOMIC DNA]</scope>
</reference>